<dbReference type="EMBL" id="JARPWH010000007">
    <property type="protein sequence ID" value="MDT2401476.1"/>
    <property type="molecule type" value="Genomic_DNA"/>
</dbReference>
<dbReference type="InterPro" id="IPR027417">
    <property type="entry name" value="P-loop_NTPase"/>
</dbReference>
<proteinExistence type="predicted"/>
<protein>
    <submittedName>
        <fullName evidence="1">Virulence factor</fullName>
    </submittedName>
</protein>
<dbReference type="Proteomes" id="UP001260773">
    <property type="component" value="Unassembled WGS sequence"/>
</dbReference>
<evidence type="ECO:0000313" key="1">
    <source>
        <dbReference type="EMBL" id="MDT2401476.1"/>
    </source>
</evidence>
<accession>A0AAW8RPI3</accession>
<gene>
    <name evidence="1" type="ORF">P7D43_03765</name>
</gene>
<dbReference type="Gene3D" id="3.40.50.300">
    <property type="entry name" value="P-loop containing nucleotide triphosphate hydrolases"/>
    <property type="match status" value="1"/>
</dbReference>
<evidence type="ECO:0000313" key="2">
    <source>
        <dbReference type="Proteomes" id="UP001260773"/>
    </source>
</evidence>
<dbReference type="RefSeq" id="WP_311864815.1">
    <property type="nucleotide sequence ID" value="NZ_JARPWH010000007.1"/>
</dbReference>
<organism evidence="1 2">
    <name type="scientific">Enterococcus avium</name>
    <name type="common">Streptococcus avium</name>
    <dbReference type="NCBI Taxonomy" id="33945"/>
    <lineage>
        <taxon>Bacteria</taxon>
        <taxon>Bacillati</taxon>
        <taxon>Bacillota</taxon>
        <taxon>Bacilli</taxon>
        <taxon>Lactobacillales</taxon>
        <taxon>Enterococcaceae</taxon>
        <taxon>Enterococcus</taxon>
    </lineage>
</organism>
<comment type="caution">
    <text evidence="1">The sequence shown here is derived from an EMBL/GenBank/DDBJ whole genome shotgun (WGS) entry which is preliminary data.</text>
</comment>
<dbReference type="AlphaFoldDB" id="A0AAW8RPI3"/>
<reference evidence="1" key="1">
    <citation type="submission" date="2023-03" db="EMBL/GenBank/DDBJ databases">
        <authorList>
            <person name="Shen W."/>
            <person name="Cai J."/>
        </authorList>
    </citation>
    <scope>NUCLEOTIDE SEQUENCE</scope>
    <source>
        <strain evidence="1">P33-2</strain>
    </source>
</reference>
<sequence length="648" mass="73860">MAMLSKRKQKDLLEKGYDLELLKKVQPQGNMNFKPDRFFYGGDGYYTILNVYEFPTRDLRNFWLLDLMGIQGTRAVLSVYHEDNTMIKDKLASSIEEKETRINNKGKFVENQKESKEILDMAQLHDEIDSKNIAMLGIYIRIYVTADTEEALFKKVKDIKDKTSKYKMTILTGELDYEYKAPFVPPSKQIELPNKRRATVVSAYDLAGGYFFNHTKLEDPHGSYYGYTPTNGAVNFDFLKRDEARTRSFMLISGNPKMGQKTFALKMNDDLYAKNNFIRNFDGSGTFTQQTKQQHGLILNLGGSENRINIFQVFPTVKDATGTEVDEISSFELHIEKVKNVIKMLNPAITEDDLQTFEDILTSFYIAKGIWYQNPALHLNELRATKIAKDEYPILSDFVTYVLDVERRLTSKKNVNPLTLTSIVRIRQTVNTMLQSHAVIFEGTTEFKDISNEKVVTFDFSTLKEKNNIYNAQVFSVLSLISADIVNNGKKGKEAMRRNPNLSETDLPHYIVNIGDAQQLINPQYERSVSLLGNVMDSMGDNFAGVILSVNSLQGILFESGVNTHNDPYIVAVKRIFSLMQYRVFAQTSETDVPLLGNALAGSMNQSELENLPKLKKGQLFMNIAGVGNIVFNQQLMDYDYERYGNLN</sequence>
<name>A0AAW8RPI3_ENTAV</name>
<dbReference type="Gene3D" id="1.10.8.730">
    <property type="match status" value="1"/>
</dbReference>